<sequence>MCPSALLPVFPPPPARAFTRSLPFFARGSTRSLRQGRDYRIRRAVEKSRESSESEVEKKVVVEGDGPTGASRQGDEPSTELNDIGMQVKEAMERRKEKGAEDLLSGVGEEIREIEWPAFGKVLGTTGVVLGVIAGSSVGLLTVNAILAEISDKVFAGKGLQDFFG</sequence>
<name>A0ACB9RIZ6_9MYRT</name>
<evidence type="ECO:0000313" key="1">
    <source>
        <dbReference type="EMBL" id="KAI4378865.1"/>
    </source>
</evidence>
<reference evidence="2" key="1">
    <citation type="journal article" date="2023" name="Front. Plant Sci.">
        <title>Chromosomal-level genome assembly of Melastoma candidum provides insights into trichome evolution.</title>
        <authorList>
            <person name="Zhong Y."/>
            <person name="Wu W."/>
            <person name="Sun C."/>
            <person name="Zou P."/>
            <person name="Liu Y."/>
            <person name="Dai S."/>
            <person name="Zhou R."/>
        </authorList>
    </citation>
    <scope>NUCLEOTIDE SEQUENCE [LARGE SCALE GENOMIC DNA]</scope>
</reference>
<evidence type="ECO:0000313" key="2">
    <source>
        <dbReference type="Proteomes" id="UP001057402"/>
    </source>
</evidence>
<comment type="caution">
    <text evidence="1">The sequence shown here is derived from an EMBL/GenBank/DDBJ whole genome shotgun (WGS) entry which is preliminary data.</text>
</comment>
<organism evidence="1 2">
    <name type="scientific">Melastoma candidum</name>
    <dbReference type="NCBI Taxonomy" id="119954"/>
    <lineage>
        <taxon>Eukaryota</taxon>
        <taxon>Viridiplantae</taxon>
        <taxon>Streptophyta</taxon>
        <taxon>Embryophyta</taxon>
        <taxon>Tracheophyta</taxon>
        <taxon>Spermatophyta</taxon>
        <taxon>Magnoliopsida</taxon>
        <taxon>eudicotyledons</taxon>
        <taxon>Gunneridae</taxon>
        <taxon>Pentapetalae</taxon>
        <taxon>rosids</taxon>
        <taxon>malvids</taxon>
        <taxon>Myrtales</taxon>
        <taxon>Melastomataceae</taxon>
        <taxon>Melastomatoideae</taxon>
        <taxon>Melastomateae</taxon>
        <taxon>Melastoma</taxon>
    </lineage>
</organism>
<proteinExistence type="predicted"/>
<dbReference type="Proteomes" id="UP001057402">
    <property type="component" value="Chromosome 4"/>
</dbReference>
<gene>
    <name evidence="1" type="ORF">MLD38_016289</name>
</gene>
<protein>
    <submittedName>
        <fullName evidence="1">Uncharacterized protein</fullName>
    </submittedName>
</protein>
<accession>A0ACB9RIZ6</accession>
<dbReference type="EMBL" id="CM042883">
    <property type="protein sequence ID" value="KAI4378865.1"/>
    <property type="molecule type" value="Genomic_DNA"/>
</dbReference>
<keyword evidence="2" id="KW-1185">Reference proteome</keyword>